<dbReference type="EMBL" id="JAGQDD010000017">
    <property type="protein sequence ID" value="MBQ0932552.1"/>
    <property type="molecule type" value="Genomic_DNA"/>
</dbReference>
<protein>
    <recommendedName>
        <fullName evidence="4">DUF4175 domain-containing protein</fullName>
    </recommendedName>
</protein>
<name>A0A941BGX7_9BURK</name>
<dbReference type="RefSeq" id="WP_210856217.1">
    <property type="nucleotide sequence ID" value="NZ_JAGQDD010000017.1"/>
</dbReference>
<feature type="signal peptide" evidence="1">
    <location>
        <begin position="1"/>
        <end position="21"/>
    </location>
</feature>
<organism evidence="2 3">
    <name type="scientific">Ideonella alba</name>
    <dbReference type="NCBI Taxonomy" id="2824118"/>
    <lineage>
        <taxon>Bacteria</taxon>
        <taxon>Pseudomonadati</taxon>
        <taxon>Pseudomonadota</taxon>
        <taxon>Betaproteobacteria</taxon>
        <taxon>Burkholderiales</taxon>
        <taxon>Sphaerotilaceae</taxon>
        <taxon>Ideonella</taxon>
    </lineage>
</organism>
<proteinExistence type="predicted"/>
<evidence type="ECO:0008006" key="4">
    <source>
        <dbReference type="Google" id="ProtNLM"/>
    </source>
</evidence>
<accession>A0A941BGX7</accession>
<evidence type="ECO:0000313" key="3">
    <source>
        <dbReference type="Proteomes" id="UP000676246"/>
    </source>
</evidence>
<gene>
    <name evidence="2" type="ORF">KAK03_18905</name>
</gene>
<reference evidence="2 3" key="1">
    <citation type="submission" date="2021-04" db="EMBL/GenBank/DDBJ databases">
        <title>The genome sequence of Ideonella sp. 3Y2.</title>
        <authorList>
            <person name="Liu Y."/>
        </authorList>
    </citation>
    <scope>NUCLEOTIDE SEQUENCE [LARGE SCALE GENOMIC DNA]</scope>
    <source>
        <strain evidence="2 3">3Y2</strain>
    </source>
</reference>
<dbReference type="AlphaFoldDB" id="A0A941BGX7"/>
<keyword evidence="1" id="KW-0732">Signal</keyword>
<dbReference type="Proteomes" id="UP000676246">
    <property type="component" value="Unassembled WGS sequence"/>
</dbReference>
<sequence length="135" mass="14854">MKSIRTFTVLAMLTAAVPAWAQSTAAQTPATPSAWSQNMDKQMQSMQEIRNKLLAARTPEERSKLMAEQMKLMQGGMDMMGGMGMGGMRGMGPMGAASAPMDMSTRQQMMEKRMEMMQSMMQMMMDRTAPAPAAK</sequence>
<evidence type="ECO:0000256" key="1">
    <source>
        <dbReference type="SAM" id="SignalP"/>
    </source>
</evidence>
<keyword evidence="3" id="KW-1185">Reference proteome</keyword>
<feature type="chain" id="PRO_5037899501" description="DUF4175 domain-containing protein" evidence="1">
    <location>
        <begin position="22"/>
        <end position="135"/>
    </location>
</feature>
<evidence type="ECO:0000313" key="2">
    <source>
        <dbReference type="EMBL" id="MBQ0932552.1"/>
    </source>
</evidence>
<comment type="caution">
    <text evidence="2">The sequence shown here is derived from an EMBL/GenBank/DDBJ whole genome shotgun (WGS) entry which is preliminary data.</text>
</comment>